<dbReference type="STRING" id="68775.A0A5C3LTY5"/>
<organism evidence="2 3">
    <name type="scientific">Crucibulum laeve</name>
    <dbReference type="NCBI Taxonomy" id="68775"/>
    <lineage>
        <taxon>Eukaryota</taxon>
        <taxon>Fungi</taxon>
        <taxon>Dikarya</taxon>
        <taxon>Basidiomycota</taxon>
        <taxon>Agaricomycotina</taxon>
        <taxon>Agaricomycetes</taxon>
        <taxon>Agaricomycetidae</taxon>
        <taxon>Agaricales</taxon>
        <taxon>Agaricineae</taxon>
        <taxon>Nidulariaceae</taxon>
        <taxon>Crucibulum</taxon>
    </lineage>
</organism>
<name>A0A5C3LTY5_9AGAR</name>
<dbReference type="OrthoDB" id="3070390at2759"/>
<proteinExistence type="predicted"/>
<keyword evidence="1" id="KW-0175">Coiled coil</keyword>
<evidence type="ECO:0000256" key="1">
    <source>
        <dbReference type="SAM" id="Coils"/>
    </source>
</evidence>
<sequence length="227" mass="25669">MPQIPENIASSFMPPKRASQVTRSGITLLPTAHRIESLEEGEVISRTLPNTYISSSSDEAEKTAAMVQVTQAAPLLAPRVPPEVDIETLMNNEPARPEITELSRVEKIQKGLAFLQTRSQAMVSELQRLGVATPNPDRDRVAILEEEVKKLRVALEDEQKLVEDERKLIEDERRLVKDERRRREEAENALADVRRELREPFVVPALLDAFLTVSKLTTRVTSNTQER</sequence>
<keyword evidence="3" id="KW-1185">Reference proteome</keyword>
<accession>A0A5C3LTY5</accession>
<feature type="coiled-coil region" evidence="1">
    <location>
        <begin position="141"/>
        <end position="196"/>
    </location>
</feature>
<dbReference type="Proteomes" id="UP000308652">
    <property type="component" value="Unassembled WGS sequence"/>
</dbReference>
<dbReference type="AlphaFoldDB" id="A0A5C3LTY5"/>
<protein>
    <submittedName>
        <fullName evidence="2">Uncharacterized protein</fullName>
    </submittedName>
</protein>
<evidence type="ECO:0000313" key="2">
    <source>
        <dbReference type="EMBL" id="TFK36252.1"/>
    </source>
</evidence>
<evidence type="ECO:0000313" key="3">
    <source>
        <dbReference type="Proteomes" id="UP000308652"/>
    </source>
</evidence>
<gene>
    <name evidence="2" type="ORF">BDQ12DRAFT_687093</name>
</gene>
<dbReference type="EMBL" id="ML213615">
    <property type="protein sequence ID" value="TFK36252.1"/>
    <property type="molecule type" value="Genomic_DNA"/>
</dbReference>
<reference evidence="2 3" key="1">
    <citation type="journal article" date="2019" name="Nat. Ecol. Evol.">
        <title>Megaphylogeny resolves global patterns of mushroom evolution.</title>
        <authorList>
            <person name="Varga T."/>
            <person name="Krizsan K."/>
            <person name="Foldi C."/>
            <person name="Dima B."/>
            <person name="Sanchez-Garcia M."/>
            <person name="Sanchez-Ramirez S."/>
            <person name="Szollosi G.J."/>
            <person name="Szarkandi J.G."/>
            <person name="Papp V."/>
            <person name="Albert L."/>
            <person name="Andreopoulos W."/>
            <person name="Angelini C."/>
            <person name="Antonin V."/>
            <person name="Barry K.W."/>
            <person name="Bougher N.L."/>
            <person name="Buchanan P."/>
            <person name="Buyck B."/>
            <person name="Bense V."/>
            <person name="Catcheside P."/>
            <person name="Chovatia M."/>
            <person name="Cooper J."/>
            <person name="Damon W."/>
            <person name="Desjardin D."/>
            <person name="Finy P."/>
            <person name="Geml J."/>
            <person name="Haridas S."/>
            <person name="Hughes K."/>
            <person name="Justo A."/>
            <person name="Karasinski D."/>
            <person name="Kautmanova I."/>
            <person name="Kiss B."/>
            <person name="Kocsube S."/>
            <person name="Kotiranta H."/>
            <person name="LaButti K.M."/>
            <person name="Lechner B.E."/>
            <person name="Liimatainen K."/>
            <person name="Lipzen A."/>
            <person name="Lukacs Z."/>
            <person name="Mihaltcheva S."/>
            <person name="Morgado L.N."/>
            <person name="Niskanen T."/>
            <person name="Noordeloos M.E."/>
            <person name="Ohm R.A."/>
            <person name="Ortiz-Santana B."/>
            <person name="Ovrebo C."/>
            <person name="Racz N."/>
            <person name="Riley R."/>
            <person name="Savchenko A."/>
            <person name="Shiryaev A."/>
            <person name="Soop K."/>
            <person name="Spirin V."/>
            <person name="Szebenyi C."/>
            <person name="Tomsovsky M."/>
            <person name="Tulloss R.E."/>
            <person name="Uehling J."/>
            <person name="Grigoriev I.V."/>
            <person name="Vagvolgyi C."/>
            <person name="Papp T."/>
            <person name="Martin F.M."/>
            <person name="Miettinen O."/>
            <person name="Hibbett D.S."/>
            <person name="Nagy L.G."/>
        </authorList>
    </citation>
    <scope>NUCLEOTIDE SEQUENCE [LARGE SCALE GENOMIC DNA]</scope>
    <source>
        <strain evidence="2 3">CBS 166.37</strain>
    </source>
</reference>